<keyword evidence="6" id="KW-0804">Transcription</keyword>
<keyword evidence="9" id="KW-0808">Transferase</keyword>
<dbReference type="CDD" id="cd07377">
    <property type="entry name" value="WHTH_GntR"/>
    <property type="match status" value="1"/>
</dbReference>
<dbReference type="EMBL" id="VDDA01000007">
    <property type="protein sequence ID" value="TNC12133.1"/>
    <property type="molecule type" value="Genomic_DNA"/>
</dbReference>
<evidence type="ECO:0000256" key="1">
    <source>
        <dbReference type="ARBA" id="ARBA00005384"/>
    </source>
</evidence>
<dbReference type="SMART" id="SM00345">
    <property type="entry name" value="HTH_GNTR"/>
    <property type="match status" value="1"/>
</dbReference>
<keyword evidence="5" id="KW-0238">DNA-binding</keyword>
<dbReference type="CDD" id="cd00609">
    <property type="entry name" value="AAT_like"/>
    <property type="match status" value="1"/>
</dbReference>
<dbReference type="RefSeq" id="WP_139037061.1">
    <property type="nucleotide sequence ID" value="NZ_VDDA01000007.1"/>
</dbReference>
<organism evidence="9 10">
    <name type="scientific">Methylobacterium terricola</name>
    <dbReference type="NCBI Taxonomy" id="2583531"/>
    <lineage>
        <taxon>Bacteria</taxon>
        <taxon>Pseudomonadati</taxon>
        <taxon>Pseudomonadota</taxon>
        <taxon>Alphaproteobacteria</taxon>
        <taxon>Hyphomicrobiales</taxon>
        <taxon>Methylobacteriaceae</taxon>
        <taxon>Methylobacterium</taxon>
    </lineage>
</organism>
<dbReference type="GO" id="GO:0030170">
    <property type="term" value="F:pyridoxal phosphate binding"/>
    <property type="evidence" value="ECO:0007669"/>
    <property type="project" value="InterPro"/>
</dbReference>
<evidence type="ECO:0000259" key="8">
    <source>
        <dbReference type="PROSITE" id="PS50949"/>
    </source>
</evidence>
<proteinExistence type="inferred from homology"/>
<gene>
    <name evidence="9" type="ORF">FF100_18060</name>
</gene>
<keyword evidence="9" id="KW-0032">Aminotransferase</keyword>
<dbReference type="Pfam" id="PF00155">
    <property type="entry name" value="Aminotran_1_2"/>
    <property type="match status" value="1"/>
</dbReference>
<dbReference type="OrthoDB" id="9808770at2"/>
<dbReference type="SUPFAM" id="SSF53383">
    <property type="entry name" value="PLP-dependent transferases"/>
    <property type="match status" value="1"/>
</dbReference>
<keyword evidence="4" id="KW-0805">Transcription regulation</keyword>
<dbReference type="InterPro" id="IPR015421">
    <property type="entry name" value="PyrdxlP-dep_Trfase_major"/>
</dbReference>
<protein>
    <recommendedName>
        <fullName evidence="2">8-amino-7-oxononanoate synthase</fullName>
    </recommendedName>
    <alternativeName>
        <fullName evidence="7">Alpha-oxoamine synthase</fullName>
    </alternativeName>
</protein>
<evidence type="ECO:0000256" key="3">
    <source>
        <dbReference type="ARBA" id="ARBA00022898"/>
    </source>
</evidence>
<dbReference type="InterPro" id="IPR015424">
    <property type="entry name" value="PyrdxlP-dep_Trfase"/>
</dbReference>
<keyword evidence="10" id="KW-1185">Reference proteome</keyword>
<evidence type="ECO:0000256" key="5">
    <source>
        <dbReference type="ARBA" id="ARBA00023125"/>
    </source>
</evidence>
<feature type="domain" description="HTH gntR-type" evidence="8">
    <location>
        <begin position="17"/>
        <end position="85"/>
    </location>
</feature>
<evidence type="ECO:0000313" key="10">
    <source>
        <dbReference type="Proteomes" id="UP000305267"/>
    </source>
</evidence>
<dbReference type="PROSITE" id="PS50949">
    <property type="entry name" value="HTH_GNTR"/>
    <property type="match status" value="1"/>
</dbReference>
<reference evidence="9 10" key="1">
    <citation type="submission" date="2019-06" db="EMBL/GenBank/DDBJ databases">
        <title>Genome of Methylobacterium sp. 17Sr1-39.</title>
        <authorList>
            <person name="Seo T."/>
        </authorList>
    </citation>
    <scope>NUCLEOTIDE SEQUENCE [LARGE SCALE GENOMIC DNA]</scope>
    <source>
        <strain evidence="9 10">17Sr1-39</strain>
    </source>
</reference>
<sequence length="492" mass="51498">MTAVLADLVALDPCRGRGLSADLTAQLRDLIARGRLAPGAMLPSSRLFAQDLGVSRNTVMAAWEQLAAEGYLVVRQGCRPVVAAQGGFAPGPARGPDDLGRNGLAAGPALSAWAAALPAAPAETGLRPFRTGFPDAREFPHAAWARCLREAARRPPPGPPFVANSPALQTALLDHLAAARGVRASPDQVVLLPSARAALALIAAILLDPGDEAWMEDPGYPGSWAALRAARARIRPIPVDAGGLTLPEDGPAPKLVVTTPSHQFPTGGLMPLSRRRALLRRAEAAGAIVVEDDYDGEFHFDGAPVPALQALDEAGCVVYAGTFSKATLPAIRIGTMVVPRPLLAPVLAAQRQLGLFAASPVQDALALFLRRGHYRAHVRRVRRLYRERRDRLVAALRAHCADRLDVAAPAGGLQLLATLRDGGDDVAVAARAATRGLDVLPLSRLHAGPTDRAGLLLGFASCRPQELDAAAMRLAEALAVGDADPDLVGSAV</sequence>
<dbReference type="PANTHER" id="PTHR46577">
    <property type="entry name" value="HTH-TYPE TRANSCRIPTIONAL REGULATORY PROTEIN GABR"/>
    <property type="match status" value="1"/>
</dbReference>
<evidence type="ECO:0000256" key="6">
    <source>
        <dbReference type="ARBA" id="ARBA00023163"/>
    </source>
</evidence>
<dbReference type="InterPro" id="IPR051446">
    <property type="entry name" value="HTH_trans_reg/aminotransferase"/>
</dbReference>
<dbReference type="PANTHER" id="PTHR46577:SF1">
    <property type="entry name" value="HTH-TYPE TRANSCRIPTIONAL REGULATORY PROTEIN GABR"/>
    <property type="match status" value="1"/>
</dbReference>
<dbReference type="SUPFAM" id="SSF46785">
    <property type="entry name" value="Winged helix' DNA-binding domain"/>
    <property type="match status" value="1"/>
</dbReference>
<dbReference type="Pfam" id="PF00392">
    <property type="entry name" value="GntR"/>
    <property type="match status" value="1"/>
</dbReference>
<evidence type="ECO:0000256" key="2">
    <source>
        <dbReference type="ARBA" id="ARBA00016004"/>
    </source>
</evidence>
<dbReference type="AlphaFoldDB" id="A0A5C4LEK8"/>
<dbReference type="GO" id="GO:0003677">
    <property type="term" value="F:DNA binding"/>
    <property type="evidence" value="ECO:0007669"/>
    <property type="project" value="UniProtKB-KW"/>
</dbReference>
<accession>A0A5C4LEK8</accession>
<dbReference type="PRINTS" id="PR00035">
    <property type="entry name" value="HTHGNTR"/>
</dbReference>
<dbReference type="InterPro" id="IPR004839">
    <property type="entry name" value="Aminotransferase_I/II_large"/>
</dbReference>
<keyword evidence="3" id="KW-0663">Pyridoxal phosphate</keyword>
<dbReference type="InterPro" id="IPR036388">
    <property type="entry name" value="WH-like_DNA-bd_sf"/>
</dbReference>
<dbReference type="Gene3D" id="1.10.10.10">
    <property type="entry name" value="Winged helix-like DNA-binding domain superfamily/Winged helix DNA-binding domain"/>
    <property type="match status" value="1"/>
</dbReference>
<dbReference type="InterPro" id="IPR036390">
    <property type="entry name" value="WH_DNA-bd_sf"/>
</dbReference>
<comment type="similarity">
    <text evidence="1">In the C-terminal section; belongs to the class-I pyridoxal-phosphate-dependent aminotransferase family.</text>
</comment>
<evidence type="ECO:0000256" key="7">
    <source>
        <dbReference type="ARBA" id="ARBA00031658"/>
    </source>
</evidence>
<evidence type="ECO:0000256" key="4">
    <source>
        <dbReference type="ARBA" id="ARBA00023015"/>
    </source>
</evidence>
<dbReference type="Proteomes" id="UP000305267">
    <property type="component" value="Unassembled WGS sequence"/>
</dbReference>
<comment type="caution">
    <text evidence="9">The sequence shown here is derived from an EMBL/GenBank/DDBJ whole genome shotgun (WGS) entry which is preliminary data.</text>
</comment>
<dbReference type="GO" id="GO:0003700">
    <property type="term" value="F:DNA-binding transcription factor activity"/>
    <property type="evidence" value="ECO:0007669"/>
    <property type="project" value="InterPro"/>
</dbReference>
<evidence type="ECO:0000313" key="9">
    <source>
        <dbReference type="EMBL" id="TNC12133.1"/>
    </source>
</evidence>
<name>A0A5C4LEK8_9HYPH</name>
<dbReference type="Gene3D" id="3.40.640.10">
    <property type="entry name" value="Type I PLP-dependent aspartate aminotransferase-like (Major domain)"/>
    <property type="match status" value="1"/>
</dbReference>
<dbReference type="InterPro" id="IPR000524">
    <property type="entry name" value="Tscrpt_reg_HTH_GntR"/>
</dbReference>
<dbReference type="GO" id="GO:0008483">
    <property type="term" value="F:transaminase activity"/>
    <property type="evidence" value="ECO:0007669"/>
    <property type="project" value="UniProtKB-KW"/>
</dbReference>